<dbReference type="OrthoDB" id="315417at2"/>
<evidence type="ECO:0000313" key="10">
    <source>
        <dbReference type="EMBL" id="SDE21241.1"/>
    </source>
</evidence>
<evidence type="ECO:0000256" key="5">
    <source>
        <dbReference type="PROSITE-ProRule" id="PRU00284"/>
    </source>
</evidence>
<dbReference type="Gene3D" id="6.10.340.10">
    <property type="match status" value="1"/>
</dbReference>
<feature type="domain" description="HAMP" evidence="9">
    <location>
        <begin position="365"/>
        <end position="418"/>
    </location>
</feature>
<gene>
    <name evidence="10" type="ORF">SAMN05421720_104205</name>
</gene>
<dbReference type="GO" id="GO:0005886">
    <property type="term" value="C:plasma membrane"/>
    <property type="evidence" value="ECO:0007669"/>
    <property type="project" value="UniProtKB-SubCell"/>
</dbReference>
<evidence type="ECO:0000256" key="2">
    <source>
        <dbReference type="ARBA" id="ARBA00022519"/>
    </source>
</evidence>
<evidence type="ECO:0000256" key="3">
    <source>
        <dbReference type="ARBA" id="ARBA00023224"/>
    </source>
</evidence>
<feature type="domain" description="Methyl-accepting transducer" evidence="7">
    <location>
        <begin position="459"/>
        <end position="695"/>
    </location>
</feature>
<feature type="transmembrane region" description="Helical" evidence="6">
    <location>
        <begin position="338"/>
        <end position="364"/>
    </location>
</feature>
<evidence type="ECO:0000259" key="8">
    <source>
        <dbReference type="PROSITE" id="PS50192"/>
    </source>
</evidence>
<dbReference type="InterPro" id="IPR000727">
    <property type="entry name" value="T_SNARE_dom"/>
</dbReference>
<dbReference type="STRING" id="69960.SAMN05421720_104205"/>
<dbReference type="CDD" id="cd06225">
    <property type="entry name" value="HAMP"/>
    <property type="match status" value="1"/>
</dbReference>
<evidence type="ECO:0000259" key="7">
    <source>
        <dbReference type="PROSITE" id="PS50111"/>
    </source>
</evidence>
<dbReference type="PROSITE" id="PS50111">
    <property type="entry name" value="CHEMOTAXIS_TRANSDUC_2"/>
    <property type="match status" value="1"/>
</dbReference>
<dbReference type="Pfam" id="PF00672">
    <property type="entry name" value="HAMP"/>
    <property type="match status" value="1"/>
</dbReference>
<dbReference type="InterPro" id="IPR004089">
    <property type="entry name" value="MCPsignal_dom"/>
</dbReference>
<evidence type="ECO:0000256" key="1">
    <source>
        <dbReference type="ARBA" id="ARBA00004429"/>
    </source>
</evidence>
<evidence type="ECO:0000256" key="4">
    <source>
        <dbReference type="ARBA" id="ARBA00029447"/>
    </source>
</evidence>
<dbReference type="AlphaFoldDB" id="A0A1G7B2J8"/>
<accession>A0A1G7B2J8</accession>
<evidence type="ECO:0000259" key="9">
    <source>
        <dbReference type="PROSITE" id="PS50885"/>
    </source>
</evidence>
<reference evidence="10 11" key="1">
    <citation type="submission" date="2016-10" db="EMBL/GenBank/DDBJ databases">
        <authorList>
            <person name="de Groot N.N."/>
        </authorList>
    </citation>
    <scope>NUCLEOTIDE SEQUENCE [LARGE SCALE GENOMIC DNA]</scope>
    <source>
        <strain evidence="10 11">ATCC 700224</strain>
    </source>
</reference>
<dbReference type="InterPro" id="IPR003660">
    <property type="entry name" value="HAMP_dom"/>
</dbReference>
<dbReference type="CDD" id="cd11386">
    <property type="entry name" value="MCP_signal"/>
    <property type="match status" value="1"/>
</dbReference>
<evidence type="ECO:0000256" key="6">
    <source>
        <dbReference type="SAM" id="Phobius"/>
    </source>
</evidence>
<sequence>MKMKIAAKLPLAIVVLAVLSVIATGIIAFNQAQQSMQAAAAQKLTAIKEGRLAEMERYLDFIHHDLASIAENDMTIEGLEAFERGWADLADGGDPMTVAQRLYITDNPNPAGEKHRLSDARDGSLYSEVHARYHPWFRRFLERRGYYDIFLVDHDGTIVYSVYKEADFGTNLETGRWKGSEIADVYRQIKADFRDGAFAITDFRPYAPSDGVPAGFVAAPVFDHAGEEHGVLIFQLPIGGINTIMQQTAGLGESGEAYIVGDDLLMRSDSRFSNVSTILKRKVDTVPVREALNGGSGVTVANDYRGVPVVSAYGPLEWMGIRWAFLAEVDKAEVDQPVVAMGMGIAVAGLIIAVVVAGIGLVFARSLTGPINRMVVAMKRLADKDWTAEVPAKERTDEIGDMAAAVQVFKDNGLEVERLEAEQKERDRRAEEEKRRVMLQMADDFEGAVGGVVEAVSSAATEMRSTAQSMAAIAEETENQASTVAAAAEEASTSIQTVSSASEELAASIQEISRQVSHASEIAGEATRQVEQTNTQIDGLNNSAEQIGEVVKLITDIAAQTNLLALNATIEAARAGEAGKGFAVVANEVKTLASQTAKATEDISDRIRGVQSETLAAVKAVRSIGDVVAQVSEISQSIASAVEEQTAATREITQNVEQTAKGAQEVTMNIQSVNQAAGEAGSASSQVLGAAGQLAENGEVLKREVGAFLARIRNG</sequence>
<dbReference type="RefSeq" id="WP_092784627.1">
    <property type="nucleotide sequence ID" value="NZ_FNAP01000004.1"/>
</dbReference>
<dbReference type="Pfam" id="PF00015">
    <property type="entry name" value="MCPsignal"/>
    <property type="match status" value="1"/>
</dbReference>
<comment type="similarity">
    <text evidence="4">Belongs to the methyl-accepting chemotaxis (MCP) protein family.</text>
</comment>
<dbReference type="Proteomes" id="UP000199412">
    <property type="component" value="Unassembled WGS sequence"/>
</dbReference>
<protein>
    <submittedName>
        <fullName evidence="10">Methyl-accepting chemotaxis protein</fullName>
    </submittedName>
</protein>
<keyword evidence="6" id="KW-0812">Transmembrane</keyword>
<dbReference type="SMART" id="SM00304">
    <property type="entry name" value="HAMP"/>
    <property type="match status" value="1"/>
</dbReference>
<keyword evidence="2" id="KW-1003">Cell membrane</keyword>
<comment type="subcellular location">
    <subcellularLocation>
        <location evidence="1">Cell inner membrane</location>
        <topology evidence="1">Multi-pass membrane protein</topology>
    </subcellularLocation>
</comment>
<dbReference type="SMART" id="SM00283">
    <property type="entry name" value="MA"/>
    <property type="match status" value="1"/>
</dbReference>
<dbReference type="GO" id="GO:0007165">
    <property type="term" value="P:signal transduction"/>
    <property type="evidence" value="ECO:0007669"/>
    <property type="project" value="UniProtKB-KW"/>
</dbReference>
<name>A0A1G7B2J8_9PROT</name>
<feature type="domain" description="T-SNARE coiled-coil homology" evidence="8">
    <location>
        <begin position="611"/>
        <end position="673"/>
    </location>
</feature>
<dbReference type="Gene3D" id="1.10.287.950">
    <property type="entry name" value="Methyl-accepting chemotaxis protein"/>
    <property type="match status" value="1"/>
</dbReference>
<dbReference type="EMBL" id="FNAP01000004">
    <property type="protein sequence ID" value="SDE21241.1"/>
    <property type="molecule type" value="Genomic_DNA"/>
</dbReference>
<keyword evidence="6" id="KW-0472">Membrane</keyword>
<dbReference type="PROSITE" id="PS50885">
    <property type="entry name" value="HAMP"/>
    <property type="match status" value="1"/>
</dbReference>
<keyword evidence="6" id="KW-1133">Transmembrane helix</keyword>
<dbReference type="PANTHER" id="PTHR32089:SF112">
    <property type="entry name" value="LYSOZYME-LIKE PROTEIN-RELATED"/>
    <property type="match status" value="1"/>
</dbReference>
<dbReference type="PANTHER" id="PTHR32089">
    <property type="entry name" value="METHYL-ACCEPTING CHEMOTAXIS PROTEIN MCPB"/>
    <property type="match status" value="1"/>
</dbReference>
<dbReference type="SUPFAM" id="SSF58104">
    <property type="entry name" value="Methyl-accepting chemotaxis protein (MCP) signaling domain"/>
    <property type="match status" value="1"/>
</dbReference>
<evidence type="ECO:0000313" key="11">
    <source>
        <dbReference type="Proteomes" id="UP000199412"/>
    </source>
</evidence>
<dbReference type="PROSITE" id="PS50192">
    <property type="entry name" value="T_SNARE"/>
    <property type="match status" value="1"/>
</dbReference>
<organism evidence="10 11">
    <name type="scientific">Rhodospira trueperi</name>
    <dbReference type="NCBI Taxonomy" id="69960"/>
    <lineage>
        <taxon>Bacteria</taxon>
        <taxon>Pseudomonadati</taxon>
        <taxon>Pseudomonadota</taxon>
        <taxon>Alphaproteobacteria</taxon>
        <taxon>Rhodospirillales</taxon>
        <taxon>Rhodospirillaceae</taxon>
        <taxon>Rhodospira</taxon>
    </lineage>
</organism>
<dbReference type="CDD" id="cd18774">
    <property type="entry name" value="PDC2_HK_sensor"/>
    <property type="match status" value="1"/>
</dbReference>
<keyword evidence="2" id="KW-0997">Cell inner membrane</keyword>
<keyword evidence="11" id="KW-1185">Reference proteome</keyword>
<proteinExistence type="inferred from homology"/>
<keyword evidence="3 5" id="KW-0807">Transducer</keyword>